<evidence type="ECO:0000256" key="4">
    <source>
        <dbReference type="ARBA" id="ARBA00023136"/>
    </source>
</evidence>
<dbReference type="Pfam" id="PF06271">
    <property type="entry name" value="RDD"/>
    <property type="match status" value="1"/>
</dbReference>
<evidence type="ECO:0000313" key="7">
    <source>
        <dbReference type="EMBL" id="OUD10732.1"/>
    </source>
</evidence>
<feature type="transmembrane region" description="Helical" evidence="5">
    <location>
        <begin position="53"/>
        <end position="71"/>
    </location>
</feature>
<organism evidence="7 8">
    <name type="scientific">Marivivens niveibacter</name>
    <dbReference type="NCBI Taxonomy" id="1930667"/>
    <lineage>
        <taxon>Bacteria</taxon>
        <taxon>Pseudomonadati</taxon>
        <taxon>Pseudomonadota</taxon>
        <taxon>Alphaproteobacteria</taxon>
        <taxon>Rhodobacterales</taxon>
        <taxon>Paracoccaceae</taxon>
        <taxon>Marivivens group</taxon>
        <taxon>Marivivens</taxon>
    </lineage>
</organism>
<evidence type="ECO:0000256" key="1">
    <source>
        <dbReference type="ARBA" id="ARBA00004141"/>
    </source>
</evidence>
<dbReference type="OrthoDB" id="7270324at2"/>
<keyword evidence="3 5" id="KW-1133">Transmembrane helix</keyword>
<comment type="caution">
    <text evidence="7">The sequence shown here is derived from an EMBL/GenBank/DDBJ whole genome shotgun (WGS) entry which is preliminary data.</text>
</comment>
<keyword evidence="4 5" id="KW-0472">Membrane</keyword>
<evidence type="ECO:0000259" key="6">
    <source>
        <dbReference type="Pfam" id="PF06271"/>
    </source>
</evidence>
<name>A0A251X289_9RHOB</name>
<evidence type="ECO:0000256" key="5">
    <source>
        <dbReference type="SAM" id="Phobius"/>
    </source>
</evidence>
<dbReference type="AlphaFoldDB" id="A0A251X289"/>
<keyword evidence="2 5" id="KW-0812">Transmembrane</keyword>
<feature type="transmembrane region" description="Helical" evidence="5">
    <location>
        <begin position="28"/>
        <end position="46"/>
    </location>
</feature>
<dbReference type="RefSeq" id="WP_086450379.1">
    <property type="nucleotide sequence ID" value="NZ_MSPP01000001.1"/>
</dbReference>
<evidence type="ECO:0000256" key="2">
    <source>
        <dbReference type="ARBA" id="ARBA00022692"/>
    </source>
</evidence>
<reference evidence="7 8" key="1">
    <citation type="submission" date="2016-12" db="EMBL/GenBank/DDBJ databases">
        <title>The draft genome sequence of HSLHS2.</title>
        <authorList>
            <person name="Hu D."/>
            <person name="Wang L."/>
            <person name="Shao Z."/>
        </authorList>
    </citation>
    <scope>NUCLEOTIDE SEQUENCE [LARGE SCALE GENOMIC DNA]</scope>
    <source>
        <strain evidence="7">MCCC 1A06712</strain>
    </source>
</reference>
<accession>A0A251X289</accession>
<protein>
    <recommendedName>
        <fullName evidence="6">RDD domain-containing protein</fullName>
    </recommendedName>
</protein>
<dbReference type="Proteomes" id="UP000194664">
    <property type="component" value="Unassembled WGS sequence"/>
</dbReference>
<evidence type="ECO:0000256" key="3">
    <source>
        <dbReference type="ARBA" id="ARBA00022989"/>
    </source>
</evidence>
<dbReference type="GO" id="GO:0016020">
    <property type="term" value="C:membrane"/>
    <property type="evidence" value="ECO:0007669"/>
    <property type="project" value="UniProtKB-SubCell"/>
</dbReference>
<keyword evidence="8" id="KW-1185">Reference proteome</keyword>
<proteinExistence type="predicted"/>
<comment type="subcellular location">
    <subcellularLocation>
        <location evidence="1">Membrane</location>
        <topology evidence="1">Multi-pass membrane protein</topology>
    </subcellularLocation>
</comment>
<sequence length="149" mass="16452">MTARVDVLGLPDPNVRGDFYDGVVLKRGIAWVLDVALIFIVAMLLVPFTAFTAVFFLPAFMVFVGFIYRWVTIARGSSTWGMRIAGVELRQMDGSPMNGASAFMHTLGYSVSFAVFPLQLISVAMMLMTERKQGLTDHLIGTAALNRRL</sequence>
<gene>
    <name evidence="7" type="ORF">BVC71_04395</name>
</gene>
<dbReference type="InterPro" id="IPR010432">
    <property type="entry name" value="RDD"/>
</dbReference>
<feature type="domain" description="RDD" evidence="6">
    <location>
        <begin position="24"/>
        <end position="140"/>
    </location>
</feature>
<dbReference type="EMBL" id="MSPP01000001">
    <property type="protein sequence ID" value="OUD10732.1"/>
    <property type="molecule type" value="Genomic_DNA"/>
</dbReference>
<feature type="transmembrane region" description="Helical" evidence="5">
    <location>
        <begin position="107"/>
        <end position="128"/>
    </location>
</feature>
<evidence type="ECO:0000313" key="8">
    <source>
        <dbReference type="Proteomes" id="UP000194664"/>
    </source>
</evidence>